<sequence>MSQSTITQQVLQFETAYGVELFYRLGRRISATGPLDLILVAALVAKANPAARISLTICNSEKAKQSLLEFRADVAMLATAQSDPRFHYVDFGSRPLVHYVSRDHEWAKWRLVR</sequence>
<feature type="non-terminal residue" evidence="5">
    <location>
        <position position="113"/>
    </location>
</feature>
<name>A0A383C7B9_9ZZZZ</name>
<dbReference type="InterPro" id="IPR050950">
    <property type="entry name" value="HTH-type_LysR_regulators"/>
</dbReference>
<evidence type="ECO:0000256" key="2">
    <source>
        <dbReference type="ARBA" id="ARBA00023125"/>
    </source>
</evidence>
<protein>
    <recommendedName>
        <fullName evidence="4">HTH lysR-type domain-containing protein</fullName>
    </recommendedName>
</protein>
<keyword evidence="2" id="KW-0238">DNA-binding</keyword>
<feature type="domain" description="HTH lysR-type" evidence="4">
    <location>
        <begin position="1"/>
        <end position="32"/>
    </location>
</feature>
<dbReference type="Gene3D" id="3.40.190.290">
    <property type="match status" value="1"/>
</dbReference>
<evidence type="ECO:0000256" key="1">
    <source>
        <dbReference type="ARBA" id="ARBA00023015"/>
    </source>
</evidence>
<dbReference type="InterPro" id="IPR005119">
    <property type="entry name" value="LysR_subst-bd"/>
</dbReference>
<evidence type="ECO:0000256" key="3">
    <source>
        <dbReference type="ARBA" id="ARBA00023163"/>
    </source>
</evidence>
<dbReference type="PROSITE" id="PS50931">
    <property type="entry name" value="HTH_LYSR"/>
    <property type="match status" value="1"/>
</dbReference>
<dbReference type="GO" id="GO:0003677">
    <property type="term" value="F:DNA binding"/>
    <property type="evidence" value="ECO:0007669"/>
    <property type="project" value="UniProtKB-KW"/>
</dbReference>
<dbReference type="AlphaFoldDB" id="A0A383C7B9"/>
<dbReference type="Pfam" id="PF03466">
    <property type="entry name" value="LysR_substrate"/>
    <property type="match status" value="1"/>
</dbReference>
<dbReference type="EMBL" id="UINC01206071">
    <property type="protein sequence ID" value="SVE27525.1"/>
    <property type="molecule type" value="Genomic_DNA"/>
</dbReference>
<reference evidence="5" key="1">
    <citation type="submission" date="2018-05" db="EMBL/GenBank/DDBJ databases">
        <authorList>
            <person name="Lanie J.A."/>
            <person name="Ng W.-L."/>
            <person name="Kazmierczak K.M."/>
            <person name="Andrzejewski T.M."/>
            <person name="Davidsen T.M."/>
            <person name="Wayne K.J."/>
            <person name="Tettelin H."/>
            <person name="Glass J.I."/>
            <person name="Rusch D."/>
            <person name="Podicherti R."/>
            <person name="Tsui H.-C.T."/>
            <person name="Winkler M.E."/>
        </authorList>
    </citation>
    <scope>NUCLEOTIDE SEQUENCE</scope>
</reference>
<proteinExistence type="predicted"/>
<accession>A0A383C7B9</accession>
<dbReference type="InterPro" id="IPR000847">
    <property type="entry name" value="LysR_HTH_N"/>
</dbReference>
<dbReference type="PANTHER" id="PTHR30419">
    <property type="entry name" value="HTH-TYPE TRANSCRIPTIONAL REGULATOR YBHD"/>
    <property type="match status" value="1"/>
</dbReference>
<gene>
    <name evidence="5" type="ORF">METZ01_LOCUS480379</name>
</gene>
<keyword evidence="3" id="KW-0804">Transcription</keyword>
<dbReference type="GO" id="GO:0005829">
    <property type="term" value="C:cytosol"/>
    <property type="evidence" value="ECO:0007669"/>
    <property type="project" value="TreeGrafter"/>
</dbReference>
<evidence type="ECO:0000313" key="5">
    <source>
        <dbReference type="EMBL" id="SVE27525.1"/>
    </source>
</evidence>
<keyword evidence="1" id="KW-0805">Transcription regulation</keyword>
<dbReference type="GO" id="GO:0003700">
    <property type="term" value="F:DNA-binding transcription factor activity"/>
    <property type="evidence" value="ECO:0007669"/>
    <property type="project" value="InterPro"/>
</dbReference>
<organism evidence="5">
    <name type="scientific">marine metagenome</name>
    <dbReference type="NCBI Taxonomy" id="408172"/>
    <lineage>
        <taxon>unclassified sequences</taxon>
        <taxon>metagenomes</taxon>
        <taxon>ecological metagenomes</taxon>
    </lineage>
</organism>
<evidence type="ECO:0000259" key="4">
    <source>
        <dbReference type="PROSITE" id="PS50931"/>
    </source>
</evidence>
<dbReference type="SUPFAM" id="SSF53850">
    <property type="entry name" value="Periplasmic binding protein-like II"/>
    <property type="match status" value="1"/>
</dbReference>